<dbReference type="InterPro" id="IPR006336">
    <property type="entry name" value="GCS2"/>
</dbReference>
<name>A0A1G6T9B9_9ACTN</name>
<keyword evidence="2 5" id="KW-0547">Nucleotide-binding</keyword>
<evidence type="ECO:0000256" key="1">
    <source>
        <dbReference type="ARBA" id="ARBA00022598"/>
    </source>
</evidence>
<dbReference type="Pfam" id="PF04107">
    <property type="entry name" value="GCS2"/>
    <property type="match status" value="1"/>
</dbReference>
<dbReference type="InterPro" id="IPR050141">
    <property type="entry name" value="GCL_type2/YbdK_subfam"/>
</dbReference>
<evidence type="ECO:0000256" key="2">
    <source>
        <dbReference type="ARBA" id="ARBA00022741"/>
    </source>
</evidence>
<dbReference type="NCBIfam" id="NF010041">
    <property type="entry name" value="PRK13517.1-1"/>
    <property type="match status" value="1"/>
</dbReference>
<feature type="region of interest" description="Disordered" evidence="6">
    <location>
        <begin position="36"/>
        <end position="65"/>
    </location>
</feature>
<dbReference type="EMBL" id="FMZF01000006">
    <property type="protein sequence ID" value="SDD25651.1"/>
    <property type="molecule type" value="Genomic_DNA"/>
</dbReference>
<dbReference type="SUPFAM" id="SSF55931">
    <property type="entry name" value="Glutamine synthetase/guanido kinase"/>
    <property type="match status" value="1"/>
</dbReference>
<evidence type="ECO:0000313" key="8">
    <source>
        <dbReference type="Proteomes" id="UP000199416"/>
    </source>
</evidence>
<dbReference type="NCBIfam" id="TIGR02050">
    <property type="entry name" value="gshA_cyan_rel"/>
    <property type="match status" value="1"/>
</dbReference>
<dbReference type="InterPro" id="IPR011793">
    <property type="entry name" value="YbdK"/>
</dbReference>
<dbReference type="STRING" id="1190417.SAMN05660690_3803"/>
<reference evidence="8" key="1">
    <citation type="submission" date="2016-10" db="EMBL/GenBank/DDBJ databases">
        <authorList>
            <person name="Varghese N."/>
            <person name="Submissions S."/>
        </authorList>
    </citation>
    <scope>NUCLEOTIDE SEQUENCE [LARGE SCALE GENOMIC DNA]</scope>
    <source>
        <strain evidence="8">DSM 45421</strain>
    </source>
</reference>
<dbReference type="GO" id="GO:0005524">
    <property type="term" value="F:ATP binding"/>
    <property type="evidence" value="ECO:0007669"/>
    <property type="project" value="UniProtKB-KW"/>
</dbReference>
<comment type="function">
    <text evidence="5">ATP-dependent carboxylate-amine ligase which exhibits weak glutamate--cysteine ligase activity.</text>
</comment>
<evidence type="ECO:0000256" key="6">
    <source>
        <dbReference type="SAM" id="MobiDB-lite"/>
    </source>
</evidence>
<dbReference type="InterPro" id="IPR014746">
    <property type="entry name" value="Gln_synth/guanido_kin_cat_dom"/>
</dbReference>
<dbReference type="HAMAP" id="MF_01609">
    <property type="entry name" value="Glu_cys_ligase_2"/>
    <property type="match status" value="1"/>
</dbReference>
<accession>A0A1G6T9B9</accession>
<keyword evidence="1 5" id="KW-0436">Ligase</keyword>
<comment type="similarity">
    <text evidence="5">Belongs to the glutamate--cysteine ligase type 2 family. YbdK subfamily.</text>
</comment>
<evidence type="ECO:0000313" key="7">
    <source>
        <dbReference type="EMBL" id="SDD25651.1"/>
    </source>
</evidence>
<dbReference type="PANTHER" id="PTHR36510:SF1">
    <property type="entry name" value="GLUTAMATE--CYSTEINE LIGASE 2-RELATED"/>
    <property type="match status" value="1"/>
</dbReference>
<dbReference type="PANTHER" id="PTHR36510">
    <property type="entry name" value="GLUTAMATE--CYSTEINE LIGASE 2-RELATED"/>
    <property type="match status" value="1"/>
</dbReference>
<dbReference type="GO" id="GO:0004357">
    <property type="term" value="F:glutamate-cysteine ligase activity"/>
    <property type="evidence" value="ECO:0007669"/>
    <property type="project" value="UniProtKB-EC"/>
</dbReference>
<protein>
    <recommendedName>
        <fullName evidence="5">Putative glutamate--cysteine ligase 2</fullName>
        <ecNumber evidence="5">6.3.2.2</ecNumber>
    </recommendedName>
    <alternativeName>
        <fullName evidence="5">Gamma-glutamylcysteine synthetase 2</fullName>
        <shortName evidence="5">GCS 2</shortName>
        <shortName evidence="5">Gamma-GCS 2</shortName>
    </alternativeName>
</protein>
<proteinExistence type="inferred from homology"/>
<dbReference type="AlphaFoldDB" id="A0A1G6T9B9"/>
<dbReference type="Proteomes" id="UP000199416">
    <property type="component" value="Unassembled WGS sequence"/>
</dbReference>
<dbReference type="Gene3D" id="3.30.590.20">
    <property type="match status" value="1"/>
</dbReference>
<keyword evidence="3 5" id="KW-0067">ATP-binding</keyword>
<sequence>MRTDDVPVRTVGVEEELLVVDPSGVPVPLGPEALAVASRRGEGETPAEHDRSGEGEGTGGSPGHLVPELMQQQLELGTRVCSDLAEVTAELRHWRGRADAAARAVGARVAALASSPVSVEPVTTPGERYELMAATFGLTALEQLTCGCHVHVSVADDEEGVAVLDRIRVWLPVLTALTVNSPFWLGRDSGYASFRSQAWNRWPSSGATERFGDAAAYHRVVADLVATETIVDAGMVSVDARLSQTWPTVEVRIADVCLRVEDAVTHAGLVRALVETAAREWRDGVPAPAVRADVLRVAAWRAGRSGTAGDLLHPLTGRPAPAADVVGALLGHVGPALRDAGDGERVADGVAAVLARGTGAELQRRVFGETGDLSAVVRAAVELTAAGPPGG</sequence>
<evidence type="ECO:0000256" key="3">
    <source>
        <dbReference type="ARBA" id="ARBA00022840"/>
    </source>
</evidence>
<organism evidence="7 8">
    <name type="scientific">Geodermatophilus telluris</name>
    <dbReference type="NCBI Taxonomy" id="1190417"/>
    <lineage>
        <taxon>Bacteria</taxon>
        <taxon>Bacillati</taxon>
        <taxon>Actinomycetota</taxon>
        <taxon>Actinomycetes</taxon>
        <taxon>Geodermatophilales</taxon>
        <taxon>Geodermatophilaceae</taxon>
        <taxon>Geodermatophilus</taxon>
    </lineage>
</organism>
<evidence type="ECO:0000256" key="4">
    <source>
        <dbReference type="ARBA" id="ARBA00048819"/>
    </source>
</evidence>
<comment type="catalytic activity">
    <reaction evidence="4 5">
        <text>L-cysteine + L-glutamate + ATP = gamma-L-glutamyl-L-cysteine + ADP + phosphate + H(+)</text>
        <dbReference type="Rhea" id="RHEA:13285"/>
        <dbReference type="ChEBI" id="CHEBI:15378"/>
        <dbReference type="ChEBI" id="CHEBI:29985"/>
        <dbReference type="ChEBI" id="CHEBI:30616"/>
        <dbReference type="ChEBI" id="CHEBI:35235"/>
        <dbReference type="ChEBI" id="CHEBI:43474"/>
        <dbReference type="ChEBI" id="CHEBI:58173"/>
        <dbReference type="ChEBI" id="CHEBI:456216"/>
        <dbReference type="EC" id="6.3.2.2"/>
    </reaction>
</comment>
<feature type="compositionally biased region" description="Basic and acidic residues" evidence="6">
    <location>
        <begin position="39"/>
        <end position="54"/>
    </location>
</feature>
<evidence type="ECO:0000256" key="5">
    <source>
        <dbReference type="HAMAP-Rule" id="MF_01609"/>
    </source>
</evidence>
<dbReference type="EC" id="6.3.2.2" evidence="5"/>
<keyword evidence="8" id="KW-1185">Reference proteome</keyword>
<gene>
    <name evidence="7" type="ORF">SAMN05660690_3803</name>
</gene>
<dbReference type="GO" id="GO:0042398">
    <property type="term" value="P:modified amino acid biosynthetic process"/>
    <property type="evidence" value="ECO:0007669"/>
    <property type="project" value="InterPro"/>
</dbReference>
<dbReference type="RefSeq" id="WP_245692448.1">
    <property type="nucleotide sequence ID" value="NZ_FMZF01000006.1"/>
</dbReference>